<evidence type="ECO:0000256" key="9">
    <source>
        <dbReference type="SAM" id="Phobius"/>
    </source>
</evidence>
<dbReference type="InterPro" id="IPR003352">
    <property type="entry name" value="PTS_EIIC"/>
</dbReference>
<accession>A0A7G9GS82</accession>
<organism evidence="11 12">
    <name type="scientific">[Eubacterium] hominis</name>
    <dbReference type="NCBI Taxonomy" id="2764325"/>
    <lineage>
        <taxon>Bacteria</taxon>
        <taxon>Bacillati</taxon>
        <taxon>Bacillota</taxon>
        <taxon>Erysipelotrichia</taxon>
        <taxon>Erysipelotrichales</taxon>
        <taxon>Erysipelotrichaceae</taxon>
        <taxon>Amedibacillus</taxon>
    </lineage>
</organism>
<evidence type="ECO:0000256" key="1">
    <source>
        <dbReference type="ARBA" id="ARBA00004651"/>
    </source>
</evidence>
<dbReference type="InterPro" id="IPR051088">
    <property type="entry name" value="PTS_Sugar-EIIC/EIIB"/>
</dbReference>
<feature type="transmembrane region" description="Helical" evidence="9">
    <location>
        <begin position="139"/>
        <end position="158"/>
    </location>
</feature>
<dbReference type="PROSITE" id="PS51105">
    <property type="entry name" value="PTS_EIIC_TYPE_3"/>
    <property type="match status" value="1"/>
</dbReference>
<evidence type="ECO:0000256" key="6">
    <source>
        <dbReference type="ARBA" id="ARBA00022989"/>
    </source>
</evidence>
<protein>
    <recommendedName>
        <fullName evidence="8">Permease IIC component</fullName>
    </recommendedName>
</protein>
<keyword evidence="5 9" id="KW-0812">Transmembrane</keyword>
<feature type="transmembrane region" description="Helical" evidence="9">
    <location>
        <begin position="33"/>
        <end position="53"/>
    </location>
</feature>
<dbReference type="RefSeq" id="WP_117454689.1">
    <property type="nucleotide sequence ID" value="NZ_CP060636.1"/>
</dbReference>
<dbReference type="EMBL" id="CP060636">
    <property type="protein sequence ID" value="QNM13664.1"/>
    <property type="molecule type" value="Genomic_DNA"/>
</dbReference>
<dbReference type="NCBIfam" id="TIGR00410">
    <property type="entry name" value="lacE"/>
    <property type="match status" value="1"/>
</dbReference>
<dbReference type="KEGG" id="ehn:H9Q80_06895"/>
<feature type="transmembrane region" description="Helical" evidence="9">
    <location>
        <begin position="341"/>
        <end position="360"/>
    </location>
</feature>
<dbReference type="AlphaFoldDB" id="A0A7G9GS82"/>
<feature type="transmembrane region" description="Helical" evidence="9">
    <location>
        <begin position="248"/>
        <end position="268"/>
    </location>
</feature>
<dbReference type="GO" id="GO:0005886">
    <property type="term" value="C:plasma membrane"/>
    <property type="evidence" value="ECO:0007669"/>
    <property type="project" value="UniProtKB-SubCell"/>
</dbReference>
<keyword evidence="2 8" id="KW-0813">Transport</keyword>
<feature type="transmembrane region" description="Helical" evidence="9">
    <location>
        <begin position="280"/>
        <end position="304"/>
    </location>
</feature>
<evidence type="ECO:0000256" key="2">
    <source>
        <dbReference type="ARBA" id="ARBA00022448"/>
    </source>
</evidence>
<dbReference type="InterPro" id="IPR004501">
    <property type="entry name" value="PTS_EIIC_3"/>
</dbReference>
<feature type="transmembrane region" description="Helical" evidence="9">
    <location>
        <begin position="68"/>
        <end position="90"/>
    </location>
</feature>
<dbReference type="GO" id="GO:1901264">
    <property type="term" value="P:carbohydrate derivative transport"/>
    <property type="evidence" value="ECO:0007669"/>
    <property type="project" value="TreeGrafter"/>
</dbReference>
<evidence type="ECO:0000256" key="7">
    <source>
        <dbReference type="ARBA" id="ARBA00023136"/>
    </source>
</evidence>
<evidence type="ECO:0000256" key="5">
    <source>
        <dbReference type="ARBA" id="ARBA00022692"/>
    </source>
</evidence>
<keyword evidence="7 8" id="KW-0472">Membrane</keyword>
<keyword evidence="6 9" id="KW-1133">Transmembrane helix</keyword>
<dbReference type="PIRSF" id="PIRSF006351">
    <property type="entry name" value="PTS_EIIC-Cellobiose"/>
    <property type="match status" value="1"/>
</dbReference>
<feature type="domain" description="PTS EIIC type-3" evidence="10">
    <location>
        <begin position="8"/>
        <end position="409"/>
    </location>
</feature>
<keyword evidence="3 8" id="KW-1003">Cell membrane</keyword>
<evidence type="ECO:0000256" key="3">
    <source>
        <dbReference type="ARBA" id="ARBA00022475"/>
    </source>
</evidence>
<gene>
    <name evidence="11" type="ORF">H9Q80_06895</name>
</gene>
<feature type="transmembrane region" description="Helical" evidence="9">
    <location>
        <begin position="102"/>
        <end position="119"/>
    </location>
</feature>
<evidence type="ECO:0000259" key="10">
    <source>
        <dbReference type="PROSITE" id="PS51105"/>
    </source>
</evidence>
<keyword evidence="4 8" id="KW-0762">Sugar transport</keyword>
<dbReference type="InterPro" id="IPR004796">
    <property type="entry name" value="PTS_IIC_cello"/>
</dbReference>
<proteinExistence type="predicted"/>
<dbReference type="Proteomes" id="UP000515856">
    <property type="component" value="Chromosome"/>
</dbReference>
<dbReference type="PANTHER" id="PTHR33989">
    <property type="match status" value="1"/>
</dbReference>
<evidence type="ECO:0000313" key="11">
    <source>
        <dbReference type="EMBL" id="QNM13664.1"/>
    </source>
</evidence>
<dbReference type="PANTHER" id="PTHR33989:SF4">
    <property type="entry name" value="PTS SYSTEM N,N'-DIACETYLCHITOBIOSE-SPECIFIC EIIC COMPONENT"/>
    <property type="match status" value="1"/>
</dbReference>
<feature type="transmembrane region" description="Helical" evidence="9">
    <location>
        <begin position="218"/>
        <end position="241"/>
    </location>
</feature>
<comment type="function">
    <text evidence="8">The phosphoenolpyruvate-dependent sugar phosphotransferase system (PTS), a major carbohydrate active -transport system, catalyzes the phosphorylation of incoming sugar substrates concomitant with their translocation across the cell membrane.</text>
</comment>
<keyword evidence="12" id="KW-1185">Reference proteome</keyword>
<dbReference type="GO" id="GO:0008982">
    <property type="term" value="F:protein-N(PI)-phosphohistidine-sugar phosphotransferase activity"/>
    <property type="evidence" value="ECO:0007669"/>
    <property type="project" value="UniProtKB-UniRule"/>
</dbReference>
<feature type="transmembrane region" description="Helical" evidence="9">
    <location>
        <begin position="178"/>
        <end position="198"/>
    </location>
</feature>
<feature type="transmembrane region" description="Helical" evidence="9">
    <location>
        <begin position="391"/>
        <end position="410"/>
    </location>
</feature>
<reference evidence="11 12" key="1">
    <citation type="submission" date="2020-08" db="EMBL/GenBank/DDBJ databases">
        <authorList>
            <person name="Liu C."/>
            <person name="Sun Q."/>
        </authorList>
    </citation>
    <scope>NUCLEOTIDE SEQUENCE [LARGE SCALE GENOMIC DNA]</scope>
    <source>
        <strain evidence="11 12">NSJ-61</strain>
    </source>
</reference>
<evidence type="ECO:0000313" key="12">
    <source>
        <dbReference type="Proteomes" id="UP000515856"/>
    </source>
</evidence>
<comment type="subcellular location">
    <subcellularLocation>
        <location evidence="1">Cell membrane</location>
        <topology evidence="1">Multi-pass membrane protein</topology>
    </subcellularLocation>
</comment>
<evidence type="ECO:0000256" key="8">
    <source>
        <dbReference type="PIRNR" id="PIRNR006351"/>
    </source>
</evidence>
<dbReference type="Pfam" id="PF02378">
    <property type="entry name" value="PTS_EIIC"/>
    <property type="match status" value="1"/>
</dbReference>
<dbReference type="GO" id="GO:0009401">
    <property type="term" value="P:phosphoenolpyruvate-dependent sugar phosphotransferase system"/>
    <property type="evidence" value="ECO:0007669"/>
    <property type="project" value="InterPro"/>
</dbReference>
<name>A0A7G9GS82_9FIRM</name>
<evidence type="ECO:0000256" key="4">
    <source>
        <dbReference type="ARBA" id="ARBA00022597"/>
    </source>
</evidence>
<sequence>MNKFMSFMEKYLVPLANKVSGNRYLKTISNGSMSLLGIIMLGSLFTVVSSITWEPYQSFLTSTGLGTLFGYVPDFTIDLLALYMAFSIGYQGAKVFDIKDKAFNAGAISLVCFLLLTPINSTAVEGSTFLDISYLGAKGVFVALITGIITVKILAFFVKKNFTIKMPNGVPSMVMESFSALIPATVIVLVFGLIKLGFANTTYETANNFIYTMLQTPIQSLTGSLPAFLVLIFIAQLLWFFGVHGSMTVLPILFPVFLGYLAENTAAVEAGQIAPNAINFGLYDLACLGGCGATIGLVIVMFFFSKSKRYKAFSKLVLPCGLFGVNEPVVFGMPLMLNVMMLIPFLITPIIIVILGYFLIQIHVITPTIGVLGAGSLPPLVHGIVQGSLSFGIYELFATVISMMIYFPFFKILDKQAFDEEQNAVETAEESFEDLL</sequence>